<proteinExistence type="predicted"/>
<accession>A0A239EWE6</accession>
<keyword evidence="1" id="KW-0472">Membrane</keyword>
<gene>
    <name evidence="2" type="ORF">SAMN05216276_1010100</name>
</gene>
<name>A0A239EWE6_9ACTN</name>
<dbReference type="RefSeq" id="WP_089207512.1">
    <property type="nucleotide sequence ID" value="NZ_FZOD01000010.1"/>
</dbReference>
<dbReference type="Proteomes" id="UP000198282">
    <property type="component" value="Unassembled WGS sequence"/>
</dbReference>
<evidence type="ECO:0000313" key="3">
    <source>
        <dbReference type="Proteomes" id="UP000198282"/>
    </source>
</evidence>
<keyword evidence="3" id="KW-1185">Reference proteome</keyword>
<reference evidence="2 3" key="1">
    <citation type="submission" date="2017-06" db="EMBL/GenBank/DDBJ databases">
        <authorList>
            <person name="Kim H.J."/>
            <person name="Triplett B.A."/>
        </authorList>
    </citation>
    <scope>NUCLEOTIDE SEQUENCE [LARGE SCALE GENOMIC DNA]</scope>
    <source>
        <strain evidence="2 3">CGMCC 4.2132</strain>
    </source>
</reference>
<keyword evidence="1" id="KW-1133">Transmembrane helix</keyword>
<sequence>MALASLWLISLAGQALRGKRPAFVRIRFISILAPLGIAAILLAPDSGYPLWMKAEQGLVGLLLVGVAILVNRPAVRAAFPKAGKMG</sequence>
<dbReference type="AlphaFoldDB" id="A0A239EWE6"/>
<evidence type="ECO:0000256" key="1">
    <source>
        <dbReference type="SAM" id="Phobius"/>
    </source>
</evidence>
<feature type="transmembrane region" description="Helical" evidence="1">
    <location>
        <begin position="56"/>
        <end position="75"/>
    </location>
</feature>
<dbReference type="EMBL" id="FZOD01000010">
    <property type="protein sequence ID" value="SNS48945.1"/>
    <property type="molecule type" value="Genomic_DNA"/>
</dbReference>
<organism evidence="2 3">
    <name type="scientific">Streptosporangium subroseum</name>
    <dbReference type="NCBI Taxonomy" id="106412"/>
    <lineage>
        <taxon>Bacteria</taxon>
        <taxon>Bacillati</taxon>
        <taxon>Actinomycetota</taxon>
        <taxon>Actinomycetes</taxon>
        <taxon>Streptosporangiales</taxon>
        <taxon>Streptosporangiaceae</taxon>
        <taxon>Streptosporangium</taxon>
    </lineage>
</organism>
<feature type="transmembrane region" description="Helical" evidence="1">
    <location>
        <begin position="27"/>
        <end position="44"/>
    </location>
</feature>
<keyword evidence="1" id="KW-0812">Transmembrane</keyword>
<evidence type="ECO:0000313" key="2">
    <source>
        <dbReference type="EMBL" id="SNS48945.1"/>
    </source>
</evidence>
<protein>
    <submittedName>
        <fullName evidence="2">Uncharacterized protein</fullName>
    </submittedName>
</protein>